<keyword evidence="3" id="KW-0560">Oxidoreductase</keyword>
<dbReference type="InterPro" id="IPR003421">
    <property type="entry name" value="Opine_DH"/>
</dbReference>
<dbReference type="PANTHER" id="PTHR38015">
    <property type="entry name" value="BLR6086 PROTEIN"/>
    <property type="match status" value="1"/>
</dbReference>
<dbReference type="EC" id="1.5.1.28" evidence="3"/>
<evidence type="ECO:0000313" key="4">
    <source>
        <dbReference type="Proteomes" id="UP000662904"/>
    </source>
</evidence>
<dbReference type="GO" id="GO:0047129">
    <property type="term" value="F:opine dehydrogenase activity"/>
    <property type="evidence" value="ECO:0007669"/>
    <property type="project" value="UniProtKB-EC"/>
</dbReference>
<feature type="domain" description="Opine dehydrogenase" evidence="1">
    <location>
        <begin position="190"/>
        <end position="335"/>
    </location>
</feature>
<dbReference type="InterPro" id="IPR013328">
    <property type="entry name" value="6PGD_dom2"/>
</dbReference>
<accession>A0A8A0RIX0</accession>
<dbReference type="RefSeq" id="WP_206708093.1">
    <property type="nucleotide sequence ID" value="NZ_CP059066.1"/>
</dbReference>
<gene>
    <name evidence="3" type="primary">odh_1</name>
    <name evidence="3" type="ORF">H0A61_00159</name>
</gene>
<dbReference type="SUPFAM" id="SSF48179">
    <property type="entry name" value="6-phosphogluconate dehydrogenase C-terminal domain-like"/>
    <property type="match status" value="1"/>
</dbReference>
<dbReference type="InterPro" id="IPR013332">
    <property type="entry name" value="KPR_N"/>
</dbReference>
<dbReference type="Gene3D" id="1.10.1040.10">
    <property type="entry name" value="N-(1-d-carboxylethyl)-l-norvaline Dehydrogenase, domain 2"/>
    <property type="match status" value="1"/>
</dbReference>
<keyword evidence="4" id="KW-1185">Reference proteome</keyword>
<dbReference type="EMBL" id="CP059066">
    <property type="protein sequence ID" value="QSQ07842.1"/>
    <property type="molecule type" value="Genomic_DNA"/>
</dbReference>
<name>A0A8A0RIX0_9FIRM</name>
<protein>
    <submittedName>
        <fullName evidence="3">Opine dehydrogenase</fullName>
        <ecNumber evidence="3">1.5.1.28</ecNumber>
    </submittedName>
</protein>
<proteinExistence type="predicted"/>
<dbReference type="KEGG" id="kme:H0A61_00159"/>
<evidence type="ECO:0000313" key="3">
    <source>
        <dbReference type="EMBL" id="QSQ07842.1"/>
    </source>
</evidence>
<dbReference type="PANTHER" id="PTHR38015:SF1">
    <property type="entry name" value="OPINE DEHYDROGENASE DOMAIN-CONTAINING PROTEIN"/>
    <property type="match status" value="1"/>
</dbReference>
<evidence type="ECO:0000259" key="1">
    <source>
        <dbReference type="Pfam" id="PF02317"/>
    </source>
</evidence>
<dbReference type="Gene3D" id="3.40.50.720">
    <property type="entry name" value="NAD(P)-binding Rossmann-like Domain"/>
    <property type="match status" value="1"/>
</dbReference>
<dbReference type="SUPFAM" id="SSF51735">
    <property type="entry name" value="NAD(P)-binding Rossmann-fold domains"/>
    <property type="match status" value="1"/>
</dbReference>
<dbReference type="AlphaFoldDB" id="A0A8A0RIX0"/>
<dbReference type="InterPro" id="IPR008927">
    <property type="entry name" value="6-PGluconate_DH-like_C_sf"/>
</dbReference>
<dbReference type="Proteomes" id="UP000662904">
    <property type="component" value="Chromosome"/>
</dbReference>
<dbReference type="Pfam" id="PF02558">
    <property type="entry name" value="ApbA"/>
    <property type="match status" value="1"/>
</dbReference>
<reference evidence="3" key="1">
    <citation type="submission" date="2020-07" db="EMBL/GenBank/DDBJ databases">
        <title>Koleobacter methoxysyntrophicus gen. nov., sp. nov., a novel anaerobic bacterium isolated from deep subsurface oil field and proposal of Koleobacterales ord. nov. in the phylum Firmicutes.</title>
        <authorList>
            <person name="Sakamoto S."/>
            <person name="Tamaki H."/>
        </authorList>
    </citation>
    <scope>NUCLEOTIDE SEQUENCE</scope>
    <source>
        <strain evidence="3">NRmbB1</strain>
    </source>
</reference>
<organism evidence="3 4">
    <name type="scientific">Koleobacter methoxysyntrophicus</name>
    <dbReference type="NCBI Taxonomy" id="2751313"/>
    <lineage>
        <taxon>Bacteria</taxon>
        <taxon>Bacillati</taxon>
        <taxon>Bacillota</taxon>
        <taxon>Clostridia</taxon>
        <taxon>Koleobacterales</taxon>
        <taxon>Koleobacteraceae</taxon>
        <taxon>Koleobacter</taxon>
    </lineage>
</organism>
<dbReference type="Pfam" id="PF02317">
    <property type="entry name" value="Octopine_DH"/>
    <property type="match status" value="1"/>
</dbReference>
<feature type="domain" description="Ketopantoate reductase N-terminal" evidence="2">
    <location>
        <begin position="12"/>
        <end position="110"/>
    </location>
</feature>
<dbReference type="InterPro" id="IPR051729">
    <property type="entry name" value="Opine/Lysopine_DH"/>
</dbReference>
<dbReference type="InterPro" id="IPR036291">
    <property type="entry name" value="NAD(P)-bd_dom_sf"/>
</dbReference>
<evidence type="ECO:0000259" key="2">
    <source>
        <dbReference type="Pfam" id="PF02558"/>
    </source>
</evidence>
<sequence length="389" mass="42363">MNAEIREDIKFAVVGAGNGGCAMAAHLALMGFKVNLYNRSEYRLKDIKKTGGIHLEGAVSGFGRLDKITTDIEEAIRDVDIIMITTPATGHRNIAKMAAPFLQEDQIIVLNPGRTGGALEFKNIIKQTGVRKEVIISEAQTFIYACRIVGPARVKIFSIKDRVDVAAIPAYKTRKVVEKLSCAYPQFHAAESVLETSLNNIGAIFHPAPTLLNSARIETTEGDFQYYIDGISPAVASVIEKIDRERIKVANALKVKAVSALEWLKFTYGSEGNSLYEAIQNTKAYKGLKAPDTVHVRYIFEDVPESLVPIASFGRIAGVPTPVIDSVIEMASAMHNINYWEKGRTAEKLGLKGLSVDQIHQLVLEGEVVIPQRGIAEGEAQGAEGDVVA</sequence>